<dbReference type="Gene3D" id="3.40.50.720">
    <property type="entry name" value="NAD(P)-binding Rossmann-like Domain"/>
    <property type="match status" value="1"/>
</dbReference>
<dbReference type="Proteomes" id="UP001055804">
    <property type="component" value="Unassembled WGS sequence"/>
</dbReference>
<keyword evidence="3" id="KW-1185">Reference proteome</keyword>
<name>A0A9J6PA32_9PROT</name>
<sequence>MRMKAMVARAYGGPEVLRLEDVPAPEMKPGHVRIRVRACGVNFADTLMVQGRYQEKPPFPFAPGLEIAGEVIEAAGDVSAPAPGTRVLAMSGNGGYAEEAVVPAGVCVPIPDAMTDVDAAAFAVAFGTSHVGLWHKARLQQGETLLVHGASGGVGLTAVEIGKIMGATVIATASSEDKLAIAASKGADHLLLSSDPDLKDRIKEIAAPTGGVNVAYDPVGGDMFDASLRTLAFEGRIVVIGFASGSIPQIPANILLVKNVDVLGLYWGAYARKKPAVLAESFRTLMDWYVAGRIRPHVSKVYPLAEAGEALTHMMSRKATGKLVIGIG</sequence>
<evidence type="ECO:0000313" key="3">
    <source>
        <dbReference type="Proteomes" id="UP001055804"/>
    </source>
</evidence>
<dbReference type="SUPFAM" id="SSF50129">
    <property type="entry name" value="GroES-like"/>
    <property type="match status" value="1"/>
</dbReference>
<dbReference type="CDD" id="cd08241">
    <property type="entry name" value="QOR1"/>
    <property type="match status" value="1"/>
</dbReference>
<dbReference type="SUPFAM" id="SSF51735">
    <property type="entry name" value="NAD(P)-binding Rossmann-fold domains"/>
    <property type="match status" value="1"/>
</dbReference>
<accession>A0A9J6PA32</accession>
<dbReference type="Pfam" id="PF08240">
    <property type="entry name" value="ADH_N"/>
    <property type="match status" value="1"/>
</dbReference>
<organism evidence="2 3">
    <name type="scientific">Futiania mangrovi</name>
    <dbReference type="NCBI Taxonomy" id="2959716"/>
    <lineage>
        <taxon>Bacteria</taxon>
        <taxon>Pseudomonadati</taxon>
        <taxon>Pseudomonadota</taxon>
        <taxon>Alphaproteobacteria</taxon>
        <taxon>Futianiales</taxon>
        <taxon>Futianiaceae</taxon>
        <taxon>Futiania</taxon>
    </lineage>
</organism>
<dbReference type="InterPro" id="IPR036291">
    <property type="entry name" value="NAD(P)-bd_dom_sf"/>
</dbReference>
<dbReference type="GO" id="GO:0016491">
    <property type="term" value="F:oxidoreductase activity"/>
    <property type="evidence" value="ECO:0007669"/>
    <property type="project" value="InterPro"/>
</dbReference>
<feature type="domain" description="Enoyl reductase (ER)" evidence="1">
    <location>
        <begin position="12"/>
        <end position="325"/>
    </location>
</feature>
<dbReference type="InterPro" id="IPR013149">
    <property type="entry name" value="ADH-like_C"/>
</dbReference>
<dbReference type="EMBL" id="JAMZFT010000001">
    <property type="protein sequence ID" value="MCP1334830.1"/>
    <property type="molecule type" value="Genomic_DNA"/>
</dbReference>
<evidence type="ECO:0000259" key="1">
    <source>
        <dbReference type="SMART" id="SM00829"/>
    </source>
</evidence>
<dbReference type="InterPro" id="IPR020843">
    <property type="entry name" value="ER"/>
</dbReference>
<comment type="caution">
    <text evidence="2">The sequence shown here is derived from an EMBL/GenBank/DDBJ whole genome shotgun (WGS) entry which is preliminary data.</text>
</comment>
<dbReference type="InterPro" id="IPR013154">
    <property type="entry name" value="ADH-like_N"/>
</dbReference>
<reference evidence="2" key="1">
    <citation type="submission" date="2022-06" db="EMBL/GenBank/DDBJ databases">
        <title>Isolation and Genomics of Futiania mangrovii gen. nov., sp. nov., a Rare and Metabolically-versatile member in the Class Alphaproteobacteria.</title>
        <authorList>
            <person name="Liu L."/>
            <person name="Huang W.-C."/>
            <person name="Pan J."/>
            <person name="Li J."/>
            <person name="Huang Y."/>
            <person name="Du H."/>
            <person name="Liu Y."/>
            <person name="Li M."/>
        </authorList>
    </citation>
    <scope>NUCLEOTIDE SEQUENCE</scope>
    <source>
        <strain evidence="2">FT118</strain>
    </source>
</reference>
<protein>
    <submittedName>
        <fullName evidence="2">NADPH:quinone oxidoreductase family protein</fullName>
    </submittedName>
</protein>
<proteinExistence type="predicted"/>
<dbReference type="InterPro" id="IPR011032">
    <property type="entry name" value="GroES-like_sf"/>
</dbReference>
<dbReference type="AlphaFoldDB" id="A0A9J6PA32"/>
<dbReference type="InterPro" id="IPR051397">
    <property type="entry name" value="Zn-ADH-like_protein"/>
</dbReference>
<dbReference type="Pfam" id="PF00107">
    <property type="entry name" value="ADH_zinc_N"/>
    <property type="match status" value="1"/>
</dbReference>
<gene>
    <name evidence="2" type="ORF">NJQ99_00225</name>
</gene>
<dbReference type="PANTHER" id="PTHR43677">
    <property type="entry name" value="SHORT-CHAIN DEHYDROGENASE/REDUCTASE"/>
    <property type="match status" value="1"/>
</dbReference>
<dbReference type="RefSeq" id="WP_331283219.1">
    <property type="nucleotide sequence ID" value="NZ_JAMZFT010000001.1"/>
</dbReference>
<dbReference type="SMART" id="SM00829">
    <property type="entry name" value="PKS_ER"/>
    <property type="match status" value="1"/>
</dbReference>
<dbReference type="Gene3D" id="3.90.180.10">
    <property type="entry name" value="Medium-chain alcohol dehydrogenases, catalytic domain"/>
    <property type="match status" value="1"/>
</dbReference>
<dbReference type="PANTHER" id="PTHR43677:SF4">
    <property type="entry name" value="QUINONE OXIDOREDUCTASE-LIKE PROTEIN 2"/>
    <property type="match status" value="1"/>
</dbReference>
<evidence type="ECO:0000313" key="2">
    <source>
        <dbReference type="EMBL" id="MCP1334830.1"/>
    </source>
</evidence>